<dbReference type="InterPro" id="IPR001753">
    <property type="entry name" value="Enoyl-CoA_hydra/iso"/>
</dbReference>
<comment type="similarity">
    <text evidence="1">Belongs to the enoyl-CoA hydratase/isomerase family.</text>
</comment>
<keyword evidence="3" id="KW-1185">Reference proteome</keyword>
<sequence length="252" mass="27088">MTGTSRGGAVTLSRGRGFLRAVMDRADRRNPIDPDLLDGLAAAVTAAEDDAACRVLVLSAHGEHFCSGTDLWEASVGEVPSGGTLPYWDLLERLTRTQVVTVALVDGHATAGGVGLAAACDLVLAGPRARFRLTEALVGLVPAMALPFVARRTGQQRAFYSTLLAEEIAAEEAVGTGIADAAGPDGEDLLRRHLVWLSRVDRATVSVLKEYRGRLFPQPEGLGNYAGEVFLELLADPRTRERFDRLRLRRAE</sequence>
<evidence type="ECO:0000256" key="1">
    <source>
        <dbReference type="ARBA" id="ARBA00005254"/>
    </source>
</evidence>
<reference evidence="2 3" key="1">
    <citation type="submission" date="2020-10" db="EMBL/GenBank/DDBJ databases">
        <title>Sequencing the genomes of 1000 actinobacteria strains.</title>
        <authorList>
            <person name="Klenk H.-P."/>
        </authorList>
    </citation>
    <scope>NUCLEOTIDE SEQUENCE [LARGE SCALE GENOMIC DNA]</scope>
    <source>
        <strain evidence="2 3">DSM 45157</strain>
    </source>
</reference>
<dbReference type="RefSeq" id="WP_191268095.1">
    <property type="nucleotide sequence ID" value="NZ_BMXJ01000002.1"/>
</dbReference>
<dbReference type="InterPro" id="IPR029045">
    <property type="entry name" value="ClpP/crotonase-like_dom_sf"/>
</dbReference>
<protein>
    <submittedName>
        <fullName evidence="2">Polyketide biosynthesis enoyl-CoA hydratase PksH</fullName>
    </submittedName>
</protein>
<dbReference type="PANTHER" id="PTHR42964:SF1">
    <property type="entry name" value="POLYKETIDE BIOSYNTHESIS ENOYL-COA HYDRATASE PKSH-RELATED"/>
    <property type="match status" value="1"/>
</dbReference>
<gene>
    <name evidence="2" type="ORF">H4W79_001129</name>
</gene>
<dbReference type="InterPro" id="IPR051683">
    <property type="entry name" value="Enoyl-CoA_Hydratase/Isomerase"/>
</dbReference>
<accession>A0ABR9HDP1</accession>
<evidence type="ECO:0000313" key="3">
    <source>
        <dbReference type="Proteomes" id="UP000598217"/>
    </source>
</evidence>
<organism evidence="2 3">
    <name type="scientific">Nocardiopsis terrae</name>
    <dbReference type="NCBI Taxonomy" id="372655"/>
    <lineage>
        <taxon>Bacteria</taxon>
        <taxon>Bacillati</taxon>
        <taxon>Actinomycetota</taxon>
        <taxon>Actinomycetes</taxon>
        <taxon>Streptosporangiales</taxon>
        <taxon>Nocardiopsidaceae</taxon>
        <taxon>Nocardiopsis</taxon>
    </lineage>
</organism>
<name>A0ABR9HDP1_9ACTN</name>
<comment type="caution">
    <text evidence="2">The sequence shown here is derived from an EMBL/GenBank/DDBJ whole genome shotgun (WGS) entry which is preliminary data.</text>
</comment>
<dbReference type="Pfam" id="PF00378">
    <property type="entry name" value="ECH_1"/>
    <property type="match status" value="1"/>
</dbReference>
<dbReference type="Gene3D" id="3.90.226.10">
    <property type="entry name" value="2-enoyl-CoA Hydratase, Chain A, domain 1"/>
    <property type="match status" value="1"/>
</dbReference>
<dbReference type="EMBL" id="JADBDY010000001">
    <property type="protein sequence ID" value="MBE1456915.1"/>
    <property type="molecule type" value="Genomic_DNA"/>
</dbReference>
<dbReference type="SUPFAM" id="SSF52096">
    <property type="entry name" value="ClpP/crotonase"/>
    <property type="match status" value="1"/>
</dbReference>
<dbReference type="Proteomes" id="UP000598217">
    <property type="component" value="Unassembled WGS sequence"/>
</dbReference>
<dbReference type="PANTHER" id="PTHR42964">
    <property type="entry name" value="ENOYL-COA HYDRATASE"/>
    <property type="match status" value="1"/>
</dbReference>
<proteinExistence type="inferred from homology"/>
<dbReference type="CDD" id="cd06558">
    <property type="entry name" value="crotonase-like"/>
    <property type="match status" value="1"/>
</dbReference>
<evidence type="ECO:0000313" key="2">
    <source>
        <dbReference type="EMBL" id="MBE1456915.1"/>
    </source>
</evidence>